<reference evidence="2 3" key="1">
    <citation type="submission" date="2023-03" db="EMBL/GenBank/DDBJ databases">
        <title>WGS of Gossypium arboreum.</title>
        <authorList>
            <person name="Yu D."/>
        </authorList>
    </citation>
    <scope>NUCLEOTIDE SEQUENCE [LARGE SCALE GENOMIC DNA]</scope>
    <source>
        <tissue evidence="2">Leaf</tissue>
    </source>
</reference>
<protein>
    <submittedName>
        <fullName evidence="2">Uncharacterized protein</fullName>
    </submittedName>
</protein>
<proteinExistence type="predicted"/>
<sequence length="106" mass="11979">MELEDDEDVETIVVPYCWYWSHQTDLIQLFAELADVQPAKDSTPLVYIDRQSTVRGIDIDLNAPPTSENLNLGPRLQIHPVVIETNADGDDVYDNNGSSNHNVERL</sequence>
<evidence type="ECO:0000256" key="1">
    <source>
        <dbReference type="SAM" id="MobiDB-lite"/>
    </source>
</evidence>
<feature type="region of interest" description="Disordered" evidence="1">
    <location>
        <begin position="87"/>
        <end position="106"/>
    </location>
</feature>
<evidence type="ECO:0000313" key="2">
    <source>
        <dbReference type="EMBL" id="KAK5811240.1"/>
    </source>
</evidence>
<dbReference type="Proteomes" id="UP001358586">
    <property type="component" value="Chromosome 8"/>
</dbReference>
<accession>A0ABR0NZA3</accession>
<feature type="compositionally biased region" description="Polar residues" evidence="1">
    <location>
        <begin position="95"/>
        <end position="106"/>
    </location>
</feature>
<evidence type="ECO:0000313" key="3">
    <source>
        <dbReference type="Proteomes" id="UP001358586"/>
    </source>
</evidence>
<name>A0ABR0NZA3_GOSAR</name>
<dbReference type="EMBL" id="JARKNE010000008">
    <property type="protein sequence ID" value="KAK5811240.1"/>
    <property type="molecule type" value="Genomic_DNA"/>
</dbReference>
<gene>
    <name evidence="2" type="ORF">PVK06_026564</name>
</gene>
<organism evidence="2 3">
    <name type="scientific">Gossypium arboreum</name>
    <name type="common">Tree cotton</name>
    <name type="synonym">Gossypium nanking</name>
    <dbReference type="NCBI Taxonomy" id="29729"/>
    <lineage>
        <taxon>Eukaryota</taxon>
        <taxon>Viridiplantae</taxon>
        <taxon>Streptophyta</taxon>
        <taxon>Embryophyta</taxon>
        <taxon>Tracheophyta</taxon>
        <taxon>Spermatophyta</taxon>
        <taxon>Magnoliopsida</taxon>
        <taxon>eudicotyledons</taxon>
        <taxon>Gunneridae</taxon>
        <taxon>Pentapetalae</taxon>
        <taxon>rosids</taxon>
        <taxon>malvids</taxon>
        <taxon>Malvales</taxon>
        <taxon>Malvaceae</taxon>
        <taxon>Malvoideae</taxon>
        <taxon>Gossypium</taxon>
    </lineage>
</organism>
<comment type="caution">
    <text evidence="2">The sequence shown here is derived from an EMBL/GenBank/DDBJ whole genome shotgun (WGS) entry which is preliminary data.</text>
</comment>
<keyword evidence="3" id="KW-1185">Reference proteome</keyword>